<dbReference type="GO" id="GO:0003723">
    <property type="term" value="F:RNA binding"/>
    <property type="evidence" value="ECO:0007669"/>
    <property type="project" value="UniProtKB-UniRule"/>
</dbReference>
<dbReference type="PROSITE" id="PS01292">
    <property type="entry name" value="UPF0036"/>
    <property type="match status" value="1"/>
</dbReference>
<comment type="subcellular location">
    <subcellularLocation>
        <location evidence="9">Cytoplasm</location>
    </subcellularLocation>
</comment>
<comment type="cofactor">
    <cofactor evidence="12">
        <name>Ca(2+)</name>
        <dbReference type="ChEBI" id="CHEBI:29108"/>
    </cofactor>
    <text evidence="12">Binds 1 Ca(2+) cation per subunit. Seen in 1 crystal structure, it is not clear if it is physiologically important.</text>
</comment>
<keyword evidence="12" id="KW-0106">Calcium</keyword>
<keyword evidence="1 9" id="KW-0963">Cytoplasm</keyword>
<dbReference type="PIRSF" id="PIRSF004803">
    <property type="entry name" value="RnjA"/>
    <property type="match status" value="1"/>
</dbReference>
<dbReference type="HAMAP" id="MF_01491">
    <property type="entry name" value="RNase_J_bact"/>
    <property type="match status" value="1"/>
</dbReference>
<organism evidence="15">
    <name type="scientific">Flexilinea flocculi</name>
    <dbReference type="NCBI Taxonomy" id="1678840"/>
    <lineage>
        <taxon>Bacteria</taxon>
        <taxon>Bacillati</taxon>
        <taxon>Chloroflexota</taxon>
        <taxon>Anaerolineae</taxon>
        <taxon>Anaerolineales</taxon>
        <taxon>Anaerolineaceae</taxon>
        <taxon>Flexilinea</taxon>
    </lineage>
</organism>
<dbReference type="OrthoDB" id="9758375at2"/>
<feature type="domain" description="Metallo-beta-lactamase" evidence="14">
    <location>
        <begin position="68"/>
        <end position="264"/>
    </location>
</feature>
<reference evidence="15" key="1">
    <citation type="journal article" date="2015" name="Genome Announc.">
        <title>Draft Genome Sequence of Anaerolineae Strain TC1, a Novel Isolate from a Methanogenic Wastewater Treatment System.</title>
        <authorList>
            <person name="Matsuura N."/>
            <person name="Tourlousse D.M."/>
            <person name="Sun L."/>
            <person name="Toyonaga M."/>
            <person name="Kuroda K."/>
            <person name="Ohashi A."/>
            <person name="Cruz R."/>
            <person name="Yamaguchi T."/>
            <person name="Sekiguchi Y."/>
        </authorList>
    </citation>
    <scope>NUCLEOTIDE SEQUENCE [LARGE SCALE GENOMIC DNA]</scope>
    <source>
        <strain evidence="15">TC1</strain>
    </source>
</reference>
<evidence type="ECO:0000256" key="3">
    <source>
        <dbReference type="ARBA" id="ARBA00022723"/>
    </source>
</evidence>
<keyword evidence="3 12" id="KW-0479">Metal-binding</keyword>
<dbReference type="InterPro" id="IPR001279">
    <property type="entry name" value="Metallo-B-lactamas"/>
</dbReference>
<evidence type="ECO:0000256" key="2">
    <source>
        <dbReference type="ARBA" id="ARBA00022722"/>
    </source>
</evidence>
<feature type="active site" description="Proton donor" evidence="10">
    <location>
        <position position="244"/>
    </location>
</feature>
<dbReference type="SUPFAM" id="SSF56281">
    <property type="entry name" value="Metallo-hydrolase/oxidoreductase"/>
    <property type="match status" value="1"/>
</dbReference>
<dbReference type="InterPro" id="IPR041636">
    <property type="entry name" value="RNase_J_C"/>
</dbReference>
<dbReference type="AlphaFoldDB" id="A0A0K8P9F5"/>
<name>A0A0K8P9F5_9CHLR</name>
<feature type="binding site" evidence="12">
    <location>
        <position position="96"/>
    </location>
    <ligand>
        <name>Ca(2+)</name>
        <dbReference type="ChEBI" id="CHEBI:29108"/>
    </ligand>
</feature>
<evidence type="ECO:0000256" key="1">
    <source>
        <dbReference type="ARBA" id="ARBA00022490"/>
    </source>
</evidence>
<dbReference type="Gene3D" id="3.40.50.10710">
    <property type="entry name" value="Metallo-hydrolase/oxidoreductase"/>
    <property type="match status" value="1"/>
</dbReference>
<dbReference type="Gene3D" id="3.10.20.580">
    <property type="match status" value="1"/>
</dbReference>
<feature type="binding site" evidence="12">
    <location>
        <position position="98"/>
    </location>
    <ligand>
        <name>Ca(2+)</name>
        <dbReference type="ChEBI" id="CHEBI:29108"/>
    </ligand>
</feature>
<feature type="binding site" evidence="12">
    <location>
        <position position="190"/>
    </location>
    <ligand>
        <name>Zn(2+)</name>
        <dbReference type="ChEBI" id="CHEBI:29105"/>
        <label>1</label>
        <note>catalytic</note>
    </ligand>
</feature>
<evidence type="ECO:0000313" key="16">
    <source>
        <dbReference type="Proteomes" id="UP000053370"/>
    </source>
</evidence>
<dbReference type="Pfam" id="PF17770">
    <property type="entry name" value="RNase_J_C"/>
    <property type="match status" value="1"/>
</dbReference>
<dbReference type="GO" id="GO:0004521">
    <property type="term" value="F:RNA endonuclease activity"/>
    <property type="evidence" value="ECO:0007669"/>
    <property type="project" value="UniProtKB-UniRule"/>
</dbReference>
<comment type="similarity">
    <text evidence="9">Belongs to the metallo-beta-lactamase superfamily. RNA-metabolizing metallo-beta-lactamase-like family. Bacterial RNase J subfamily.</text>
</comment>
<evidence type="ECO:0000256" key="5">
    <source>
        <dbReference type="ARBA" id="ARBA00022801"/>
    </source>
</evidence>
<dbReference type="InterPro" id="IPR055132">
    <property type="entry name" value="RNase_J_b_CASP"/>
</dbReference>
<feature type="binding site" evidence="12">
    <location>
        <position position="125"/>
    </location>
    <ligand>
        <name>Zn(2+)</name>
        <dbReference type="ChEBI" id="CHEBI:29105"/>
        <label>1</label>
        <note>catalytic</note>
    </ligand>
</feature>
<feature type="active site" description="Proton acceptor" evidence="10">
    <location>
        <position position="417"/>
    </location>
</feature>
<keyword evidence="5 9" id="KW-0378">Hydrolase</keyword>
<dbReference type="GO" id="GO:0008270">
    <property type="term" value="F:zinc ion binding"/>
    <property type="evidence" value="ECO:0007669"/>
    <property type="project" value="InterPro"/>
</dbReference>
<evidence type="ECO:0000256" key="9">
    <source>
        <dbReference type="HAMAP-Rule" id="MF_01491"/>
    </source>
</evidence>
<protein>
    <recommendedName>
        <fullName evidence="9">Ribonuclease J</fullName>
        <shortName evidence="9">RNase J</shortName>
        <ecNumber evidence="9">3.1.-.-</ecNumber>
    </recommendedName>
</protein>
<feature type="binding site" evidence="12">
    <location>
        <position position="439"/>
    </location>
    <ligand>
        <name>Zn(2+)</name>
        <dbReference type="ChEBI" id="CHEBI:29105"/>
        <label>1</label>
        <note>catalytic</note>
    </ligand>
</feature>
<comment type="subunit">
    <text evidence="9">Homodimer, may be a subunit of the RNA degradosome.</text>
</comment>
<accession>A0A0K8P9F5</accession>
<comment type="cofactor">
    <cofactor evidence="12">
        <name>Zn(2+)</name>
        <dbReference type="ChEBI" id="CHEBI:29105"/>
    </cofactor>
    <text evidence="12">Binds 2 Zn(2+) ions per subunit. It is not clear if Zn(2+) or Mg(2+) is physiologically important.</text>
</comment>
<dbReference type="SMART" id="SM00849">
    <property type="entry name" value="Lactamase_B"/>
    <property type="match status" value="1"/>
</dbReference>
<dbReference type="Pfam" id="PF07521">
    <property type="entry name" value="RMMBL"/>
    <property type="match status" value="1"/>
</dbReference>
<evidence type="ECO:0000256" key="6">
    <source>
        <dbReference type="ARBA" id="ARBA00022833"/>
    </source>
</evidence>
<gene>
    <name evidence="9" type="primary">rnj</name>
    <name evidence="15" type="ORF">ATC1_11178</name>
</gene>
<dbReference type="EC" id="3.1.-.-" evidence="9"/>
<sequence>MSEQKEQKISGKKKGQRTGAKQVKETPLVPQKVSDTLQDKSNKKASHGKLQKEQDLLILPLGGLGEVGRNMMIVGFQNQYLIIDCGVQFPDNSMIGVDYIIPDMHFLQGKSKQILGILLTHGHEDHIGGLPHLFDVIENVPIFATPLTAGMAEVKLARGGKLAKTKINIKNAGDAWDLGPFHIETFHMTHSIPDGVGLAITTPAGLIVHSGDYKFDQTPIDHWPSDFGKLSELGKRGVLVLLSDSTNAERPGTTPSEMDINKAFEDVFAEAKGRVIISSFASLISRLQQVTTIARRHRRKICIVGTSMIDNVSLATKLGYIKIPEDSIVSMEEALSLPDKEVLILCTGSQGEPTSILGRLSTGKYNAFSIKSGDTVVFSSHPIPGNEENVSTVINRLFRMGANVIYHSLMSVHVSGHACQEEMKLLLNLIRPKYFIPVHGELRHLYQQAKIGMYMGIPEQNIAVIENGQSIIFNHGKMRLGDQYPASMVLVDGSNVGDINFDVMRDREKLAEGGIVIITLLFDKSSGGLFKEPRIQQYGVLAEKEMSEIQEELKKAIIDFCIKNKNSNKNNLEKDVEQLIRKYFYNSIRRTPWVFVNSFSV</sequence>
<keyword evidence="4 9" id="KW-0255">Endonuclease</keyword>
<dbReference type="PANTHER" id="PTHR43694">
    <property type="entry name" value="RIBONUCLEASE J"/>
    <property type="match status" value="1"/>
</dbReference>
<feature type="binding site" evidence="12">
    <location>
        <position position="212"/>
    </location>
    <ligand>
        <name>Zn(2+)</name>
        <dbReference type="ChEBI" id="CHEBI:29105"/>
        <label>1</label>
        <note>catalytic</note>
    </ligand>
</feature>
<evidence type="ECO:0000256" key="4">
    <source>
        <dbReference type="ARBA" id="ARBA00022759"/>
    </source>
</evidence>
<dbReference type="Pfam" id="PF22505">
    <property type="entry name" value="RNase_J_b_CASP"/>
    <property type="match status" value="1"/>
</dbReference>
<dbReference type="Pfam" id="PF00753">
    <property type="entry name" value="Lactamase_B"/>
    <property type="match status" value="1"/>
</dbReference>
<evidence type="ECO:0000256" key="11">
    <source>
        <dbReference type="PIRSR" id="PIRSR004803-2"/>
    </source>
</evidence>
<evidence type="ECO:0000256" key="10">
    <source>
        <dbReference type="PIRSR" id="PIRSR004803-1"/>
    </source>
</evidence>
<dbReference type="GO" id="GO:0004534">
    <property type="term" value="F:5'-3' RNA exonuclease activity"/>
    <property type="evidence" value="ECO:0007669"/>
    <property type="project" value="UniProtKB-UniRule"/>
</dbReference>
<feature type="binding site" evidence="12">
    <location>
        <position position="121"/>
    </location>
    <ligand>
        <name>Zn(2+)</name>
        <dbReference type="ChEBI" id="CHEBI:29105"/>
        <label>1</label>
        <note>catalytic</note>
    </ligand>
</feature>
<dbReference type="NCBIfam" id="TIGR00649">
    <property type="entry name" value="MG423"/>
    <property type="match status" value="1"/>
</dbReference>
<proteinExistence type="inferred from homology"/>
<evidence type="ECO:0000313" key="15">
    <source>
        <dbReference type="EMBL" id="GAP39256.1"/>
    </source>
</evidence>
<feature type="binding site" evidence="12">
    <location>
        <position position="126"/>
    </location>
    <ligand>
        <name>Zn(2+)</name>
        <dbReference type="ChEBI" id="CHEBI:29105"/>
        <label>1</label>
        <note>catalytic</note>
    </ligand>
</feature>
<evidence type="ECO:0000259" key="14">
    <source>
        <dbReference type="SMART" id="SM00849"/>
    </source>
</evidence>
<keyword evidence="6 12" id="KW-0862">Zinc</keyword>
<evidence type="ECO:0000256" key="7">
    <source>
        <dbReference type="ARBA" id="ARBA00022839"/>
    </source>
</evidence>
<keyword evidence="9" id="KW-0698">rRNA processing</keyword>
<evidence type="ECO:0000256" key="13">
    <source>
        <dbReference type="SAM" id="MobiDB-lite"/>
    </source>
</evidence>
<dbReference type="EMBL" id="DF968179">
    <property type="protein sequence ID" value="GAP39256.1"/>
    <property type="molecule type" value="Genomic_DNA"/>
</dbReference>
<keyword evidence="16" id="KW-1185">Reference proteome</keyword>
<dbReference type="CDD" id="cd07714">
    <property type="entry name" value="RNaseJ_MBL-fold"/>
    <property type="match status" value="1"/>
</dbReference>
<dbReference type="InterPro" id="IPR042173">
    <property type="entry name" value="RNase_J_2"/>
</dbReference>
<dbReference type="InterPro" id="IPR030854">
    <property type="entry name" value="RNase_J_bac"/>
</dbReference>
<keyword evidence="8 9" id="KW-0694">RNA-binding</keyword>
<feature type="binding site" evidence="12">
    <location>
        <position position="492"/>
    </location>
    <ligand>
        <name>Ca(2+)</name>
        <dbReference type="ChEBI" id="CHEBI:29108"/>
    </ligand>
</feature>
<evidence type="ECO:0000256" key="12">
    <source>
        <dbReference type="PIRSR" id="PIRSR004803-3"/>
    </source>
</evidence>
<feature type="binding site" evidence="12">
    <location>
        <position position="123"/>
    </location>
    <ligand>
        <name>Zn(2+)</name>
        <dbReference type="ChEBI" id="CHEBI:29105"/>
        <label>1</label>
        <note>catalytic</note>
    </ligand>
</feature>
<dbReference type="Gene3D" id="3.60.15.10">
    <property type="entry name" value="Ribonuclease Z/Hydroxyacylglutathione hydrolase-like"/>
    <property type="match status" value="1"/>
</dbReference>
<dbReference type="InterPro" id="IPR036866">
    <property type="entry name" value="RibonucZ/Hydroxyglut_hydro"/>
</dbReference>
<dbReference type="InterPro" id="IPR011108">
    <property type="entry name" value="RMMBL"/>
</dbReference>
<dbReference type="Proteomes" id="UP000053370">
    <property type="component" value="Unassembled WGS sequence"/>
</dbReference>
<comment type="function">
    <text evidence="9">An RNase that has 5'-3' exonuclease and possibly endonuclease activity. Involved in maturation of rRNA and in some organisms also mRNA maturation and/or decay.</text>
</comment>
<dbReference type="STRING" id="1678840.ATC1_11178"/>
<keyword evidence="2 9" id="KW-0540">Nuclease</keyword>
<dbReference type="PANTHER" id="PTHR43694:SF1">
    <property type="entry name" value="RIBONUCLEASE J"/>
    <property type="match status" value="1"/>
</dbReference>
<feature type="binding site" evidence="9 11">
    <location>
        <begin position="413"/>
        <end position="417"/>
    </location>
    <ligand>
        <name>substrate</name>
    </ligand>
</feature>
<dbReference type="GO" id="GO:0006364">
    <property type="term" value="P:rRNA processing"/>
    <property type="evidence" value="ECO:0007669"/>
    <property type="project" value="UniProtKB-UniRule"/>
</dbReference>
<feature type="region of interest" description="Disordered" evidence="13">
    <location>
        <begin position="1"/>
        <end position="48"/>
    </location>
</feature>
<evidence type="ECO:0000256" key="8">
    <source>
        <dbReference type="ARBA" id="ARBA00022884"/>
    </source>
</evidence>
<dbReference type="PATRIC" id="fig|1678840.3.peg.215"/>
<dbReference type="InterPro" id="IPR001587">
    <property type="entry name" value="RNase_J_CS"/>
</dbReference>
<dbReference type="RefSeq" id="WP_082174599.1">
    <property type="nucleotide sequence ID" value="NZ_DF968179.1"/>
</dbReference>
<dbReference type="InterPro" id="IPR004613">
    <property type="entry name" value="RNase_J"/>
</dbReference>
<keyword evidence="7 9" id="KW-0269">Exonuclease</keyword>
<dbReference type="GO" id="GO:0005737">
    <property type="term" value="C:cytoplasm"/>
    <property type="evidence" value="ECO:0007669"/>
    <property type="project" value="UniProtKB-SubCell"/>
</dbReference>